<evidence type="ECO:0000313" key="1">
    <source>
        <dbReference type="EMBL" id="AEW21897.1"/>
    </source>
</evidence>
<proteinExistence type="predicted"/>
<accession>G8UKZ6</accession>
<dbReference type="STRING" id="203275.BFO_0488"/>
<organism evidence="1 2">
    <name type="scientific">Tannerella forsythia (strain ATCC 43037 / JCM 10827 / CCUG 21028 A / KCTC 5666 / FDC 338)</name>
    <name type="common">Bacteroides forsythus</name>
    <dbReference type="NCBI Taxonomy" id="203275"/>
    <lineage>
        <taxon>Bacteria</taxon>
        <taxon>Pseudomonadati</taxon>
        <taxon>Bacteroidota</taxon>
        <taxon>Bacteroidia</taxon>
        <taxon>Bacteroidales</taxon>
        <taxon>Tannerellaceae</taxon>
        <taxon>Tannerella</taxon>
    </lineage>
</organism>
<dbReference type="AlphaFoldDB" id="G8UKZ6"/>
<evidence type="ECO:0000313" key="2">
    <source>
        <dbReference type="Proteomes" id="UP000005436"/>
    </source>
</evidence>
<dbReference type="EMBL" id="CP003191">
    <property type="protein sequence ID" value="AEW21897.1"/>
    <property type="molecule type" value="Genomic_DNA"/>
</dbReference>
<dbReference type="HOGENOM" id="CLU_3318294_0_0_10"/>
<keyword evidence="2" id="KW-1185">Reference proteome</keyword>
<dbReference type="Proteomes" id="UP000005436">
    <property type="component" value="Chromosome"/>
</dbReference>
<sequence>MLLKNIRNHSFSIQKTYTFASFFFGDYRLWVNSAHIGLI</sequence>
<dbReference type="KEGG" id="tfo:BFO_0488"/>
<reference evidence="2" key="1">
    <citation type="submission" date="2011-12" db="EMBL/GenBank/DDBJ databases">
        <title>Complete sequence of Tannerella forsythia ATCC 43037.</title>
        <authorList>
            <person name="Dewhirst F."/>
            <person name="Tanner A."/>
            <person name="Izard J."/>
            <person name="Brinkac L."/>
            <person name="Durkin A.S."/>
            <person name="Hostetler J."/>
            <person name="Shetty J."/>
            <person name="Torralba M."/>
            <person name="Gill S."/>
            <person name="Nelson K."/>
        </authorList>
    </citation>
    <scope>NUCLEOTIDE SEQUENCE [LARGE SCALE GENOMIC DNA]</scope>
    <source>
        <strain evidence="2">ATCC 43037 / JCM 10827 / CCUG 33226 / KCTC 5666 / FDC 338</strain>
    </source>
</reference>
<protein>
    <submittedName>
        <fullName evidence="1">Uncharacterized protein</fullName>
    </submittedName>
</protein>
<gene>
    <name evidence="1" type="ordered locus">BFO_0488</name>
</gene>
<name>G8UKZ6_TANFA</name>